<reference evidence="1" key="1">
    <citation type="submission" date="2022-07" db="EMBL/GenBank/DDBJ databases">
        <title>Genome Sequence of Phlebia brevispora.</title>
        <authorList>
            <person name="Buettner E."/>
        </authorList>
    </citation>
    <scope>NUCLEOTIDE SEQUENCE</scope>
    <source>
        <strain evidence="1">MPL23</strain>
    </source>
</reference>
<evidence type="ECO:0000313" key="1">
    <source>
        <dbReference type="EMBL" id="KAJ3540483.1"/>
    </source>
</evidence>
<dbReference type="EMBL" id="JANHOG010001249">
    <property type="protein sequence ID" value="KAJ3540483.1"/>
    <property type="molecule type" value="Genomic_DNA"/>
</dbReference>
<protein>
    <submittedName>
        <fullName evidence="1">Uncharacterized protein</fullName>
    </submittedName>
</protein>
<comment type="caution">
    <text evidence="1">The sequence shown here is derived from an EMBL/GenBank/DDBJ whole genome shotgun (WGS) entry which is preliminary data.</text>
</comment>
<sequence>MFGEEPQGTTQFEGCPHLADIDDGRDAFIKKYKTVVTWYMSRLHDSMHHHQAKRRKIGSPACGTCNVVLSRPYVCLRCDYSGCWDAHVQEHLTATGHCFCVDAKSGCIFCSECDDFIYDADLAELYTSILVSSEERYTTFQDSKRKREPYKPWNPSAKDNNALQGAIELPCQGRRGLFNLGQTCFLNAILQSFVANPLLRNYFLSDKHNEKGCKFKDCTCCEMDRLFTEVYSGNTAPFGPTSFLTTTWRASSELSGYAQQDAHEFFISALNQIHATTKGSTKLDCICIVHTTFDGLLQSDVKCEKCGTVTSTPDPMLDISLEIESKGESAGQEVTLMSCLRRYTKPEKLGVNDYTCSKCGRASASKRLSIRRLPPVLSFQFKRFEHSVVDKASARKIEARVRFPSTLNMAEFTTLAMKSQEKTGRSGSHSHHAHHPGPLATYDYDLFSVVCHEGQIDNGHYTCFTRHQDEWYRFDDDKVTHSTLGACLNSQAYMCFYVKRHLDYKPYETPSYMKAREAEVLKEKEREREREREEAARQRELEDDLLATV</sequence>
<keyword evidence="2" id="KW-1185">Reference proteome</keyword>
<organism evidence="1 2">
    <name type="scientific">Phlebia brevispora</name>
    <dbReference type="NCBI Taxonomy" id="194682"/>
    <lineage>
        <taxon>Eukaryota</taxon>
        <taxon>Fungi</taxon>
        <taxon>Dikarya</taxon>
        <taxon>Basidiomycota</taxon>
        <taxon>Agaricomycotina</taxon>
        <taxon>Agaricomycetes</taxon>
        <taxon>Polyporales</taxon>
        <taxon>Meruliaceae</taxon>
        <taxon>Phlebia</taxon>
    </lineage>
</organism>
<gene>
    <name evidence="1" type="ORF">NM688_g6220</name>
</gene>
<proteinExistence type="predicted"/>
<evidence type="ECO:0000313" key="2">
    <source>
        <dbReference type="Proteomes" id="UP001148662"/>
    </source>
</evidence>
<name>A0ACC1SIK4_9APHY</name>
<accession>A0ACC1SIK4</accession>
<dbReference type="Proteomes" id="UP001148662">
    <property type="component" value="Unassembled WGS sequence"/>
</dbReference>